<dbReference type="InterPro" id="IPR002566">
    <property type="entry name" value="Msp4_OMP-like"/>
</dbReference>
<protein>
    <submittedName>
        <fullName evidence="2">P44/Msp2 family outer membrane protein</fullName>
    </submittedName>
</protein>
<organism evidence="2 3">
    <name type="scientific">Ehrlichia minasensis</name>
    <dbReference type="NCBI Taxonomy" id="1242993"/>
    <lineage>
        <taxon>Bacteria</taxon>
        <taxon>Pseudomonadati</taxon>
        <taxon>Pseudomonadota</taxon>
        <taxon>Alphaproteobacteria</taxon>
        <taxon>Rickettsiales</taxon>
        <taxon>Anaplasmataceae</taxon>
        <taxon>Ehrlichia</taxon>
    </lineage>
</organism>
<evidence type="ECO:0000259" key="1">
    <source>
        <dbReference type="Pfam" id="PF01617"/>
    </source>
</evidence>
<reference evidence="2 3" key="1">
    <citation type="submission" date="2018-06" db="EMBL/GenBank/DDBJ databases">
        <title>Complete Genome Sequence of Ehrlichia minasensis Isolated From Cattle.</title>
        <authorList>
            <person name="Aguiar D.M."/>
            <person name="Araujo J.P.A.Jr."/>
            <person name="Nakazato L."/>
            <person name="Bard E."/>
            <person name="Cabezas-Cruz A."/>
        </authorList>
    </citation>
    <scope>NUCLEOTIDE SEQUENCE [LARGE SCALE GENOMIC DNA]</scope>
    <source>
        <strain evidence="2 3">B11</strain>
    </source>
</reference>
<dbReference type="AlphaFoldDB" id="A0A4Q6I6P5"/>
<dbReference type="RefSeq" id="WP_129992569.1">
    <property type="nucleotide sequence ID" value="NZ_QOHL01000006.1"/>
</dbReference>
<sequence length="75" mass="8006">INPKISYQGKLGLSYPINPEASVFIGGHFHRVIGDKFKDIPTLKALASNAATPGAATVTLSVCHFGIEFGGRFNF</sequence>
<evidence type="ECO:0000313" key="3">
    <source>
        <dbReference type="Proteomes" id="UP000293377"/>
    </source>
</evidence>
<comment type="caution">
    <text evidence="2">The sequence shown here is derived from an EMBL/GenBank/DDBJ whole genome shotgun (WGS) entry which is preliminary data.</text>
</comment>
<accession>A0A4Q6I6P5</accession>
<name>A0A4Q6I6P5_9RICK</name>
<dbReference type="Proteomes" id="UP000293377">
    <property type="component" value="Unassembled WGS sequence"/>
</dbReference>
<dbReference type="SUPFAM" id="SSF56925">
    <property type="entry name" value="OMPA-like"/>
    <property type="match status" value="1"/>
</dbReference>
<dbReference type="EMBL" id="QOHL01000006">
    <property type="protein sequence ID" value="RZB12873.1"/>
    <property type="molecule type" value="Genomic_DNA"/>
</dbReference>
<dbReference type="Pfam" id="PF01617">
    <property type="entry name" value="Surface_Ag_2"/>
    <property type="match status" value="1"/>
</dbReference>
<gene>
    <name evidence="2" type="ORF">DRF75_02055</name>
</gene>
<evidence type="ECO:0000313" key="2">
    <source>
        <dbReference type="EMBL" id="RZB12873.1"/>
    </source>
</evidence>
<feature type="non-terminal residue" evidence="2">
    <location>
        <position position="1"/>
    </location>
</feature>
<feature type="domain" description="Msp4/OMP-like" evidence="1">
    <location>
        <begin position="1"/>
        <end position="75"/>
    </location>
</feature>
<dbReference type="InterPro" id="IPR011250">
    <property type="entry name" value="OMP/PagP_B-barrel"/>
</dbReference>
<keyword evidence="3" id="KW-1185">Reference proteome</keyword>
<proteinExistence type="predicted"/>